<dbReference type="InterPro" id="IPR002429">
    <property type="entry name" value="CcO_II-like_C"/>
</dbReference>
<evidence type="ECO:0000256" key="16">
    <source>
        <dbReference type="SAM" id="Phobius"/>
    </source>
</evidence>
<evidence type="ECO:0000256" key="5">
    <source>
        <dbReference type="ARBA" id="ARBA00022692"/>
    </source>
</evidence>
<evidence type="ECO:0000259" key="18">
    <source>
        <dbReference type="PROSITE" id="PS50999"/>
    </source>
</evidence>
<dbReference type="InterPro" id="IPR008972">
    <property type="entry name" value="Cupredoxin"/>
</dbReference>
<comment type="function">
    <text evidence="12 15">Subunits I and II form the functional core of the enzyme complex. Electrons originating in cytochrome c are transferred via heme a and Cu(A) to the binuclear center formed by heme a3 and Cu(B).</text>
</comment>
<evidence type="ECO:0000259" key="17">
    <source>
        <dbReference type="PROSITE" id="PS50857"/>
    </source>
</evidence>
<keyword evidence="8 14" id="KW-0249">Electron transport</keyword>
<evidence type="ECO:0000256" key="14">
    <source>
        <dbReference type="RuleBase" id="RU000456"/>
    </source>
</evidence>
<dbReference type="GO" id="GO:0042773">
    <property type="term" value="P:ATP synthesis coupled electron transport"/>
    <property type="evidence" value="ECO:0007669"/>
    <property type="project" value="TreeGrafter"/>
</dbReference>
<dbReference type="Pfam" id="PF02790">
    <property type="entry name" value="COX2_TM"/>
    <property type="match status" value="1"/>
</dbReference>
<protein>
    <recommendedName>
        <fullName evidence="15">Cytochrome c oxidase subunit 2</fullName>
        <ecNumber evidence="15">7.1.1.9</ecNumber>
    </recommendedName>
</protein>
<evidence type="ECO:0000256" key="3">
    <source>
        <dbReference type="ARBA" id="ARBA00022448"/>
    </source>
</evidence>
<keyword evidence="3 14" id="KW-0813">Transport</keyword>
<keyword evidence="4 14" id="KW-0679">Respiratory chain</keyword>
<dbReference type="EC" id="7.1.1.9" evidence="15"/>
<organism evidence="19">
    <name type="scientific">Leptolyngbya boryana</name>
    <name type="common">Plectonema boryanum</name>
    <dbReference type="NCBI Taxonomy" id="1184"/>
    <lineage>
        <taxon>Bacteria</taxon>
        <taxon>Bacillati</taxon>
        <taxon>Cyanobacteriota</taxon>
        <taxon>Cyanophyceae</taxon>
        <taxon>Leptolyngbyales</taxon>
        <taxon>Leptolyngbyaceae</taxon>
        <taxon>Leptolyngbya group</taxon>
        <taxon>Leptolyngbya</taxon>
    </lineage>
</organism>
<keyword evidence="10 15" id="KW-0186">Copper</keyword>
<evidence type="ECO:0000256" key="2">
    <source>
        <dbReference type="ARBA" id="ARBA00007866"/>
    </source>
</evidence>
<gene>
    <name evidence="19" type="primary">coxB2</name>
</gene>
<comment type="subcellular location">
    <subcellularLocation>
        <location evidence="14">Cell membrane</location>
        <topology evidence="14">Multi-pass membrane protein</topology>
    </subcellularLocation>
    <subcellularLocation>
        <location evidence="1">Membrane</location>
        <topology evidence="1">Multi-pass membrane protein</topology>
    </subcellularLocation>
</comment>
<dbReference type="EMBL" id="AB808482">
    <property type="protein sequence ID" value="BAO73226.1"/>
    <property type="molecule type" value="Genomic_DNA"/>
</dbReference>
<evidence type="ECO:0000256" key="13">
    <source>
        <dbReference type="ARBA" id="ARBA00047816"/>
    </source>
</evidence>
<comment type="catalytic activity">
    <reaction evidence="13 15">
        <text>4 Fe(II)-[cytochrome c] + O2 + 8 H(+)(in) = 4 Fe(III)-[cytochrome c] + 2 H2O + 4 H(+)(out)</text>
        <dbReference type="Rhea" id="RHEA:11436"/>
        <dbReference type="Rhea" id="RHEA-COMP:10350"/>
        <dbReference type="Rhea" id="RHEA-COMP:14399"/>
        <dbReference type="ChEBI" id="CHEBI:15377"/>
        <dbReference type="ChEBI" id="CHEBI:15378"/>
        <dbReference type="ChEBI" id="CHEBI:15379"/>
        <dbReference type="ChEBI" id="CHEBI:29033"/>
        <dbReference type="ChEBI" id="CHEBI:29034"/>
        <dbReference type="EC" id="7.1.1.9"/>
    </reaction>
</comment>
<dbReference type="PANTHER" id="PTHR22888:SF9">
    <property type="entry name" value="CYTOCHROME C OXIDASE SUBUNIT 2"/>
    <property type="match status" value="1"/>
</dbReference>
<evidence type="ECO:0000313" key="19">
    <source>
        <dbReference type="EMBL" id="BAO73226.1"/>
    </source>
</evidence>
<dbReference type="GO" id="GO:0005507">
    <property type="term" value="F:copper ion binding"/>
    <property type="evidence" value="ECO:0007669"/>
    <property type="project" value="InterPro"/>
</dbReference>
<dbReference type="Gene3D" id="2.60.40.420">
    <property type="entry name" value="Cupredoxins - blue copper proteins"/>
    <property type="match status" value="1"/>
</dbReference>
<dbReference type="PRINTS" id="PR01166">
    <property type="entry name" value="CYCOXIDASEII"/>
</dbReference>
<name>A0A024F9Y9_LEPBY</name>
<evidence type="ECO:0000256" key="1">
    <source>
        <dbReference type="ARBA" id="ARBA00004141"/>
    </source>
</evidence>
<keyword evidence="11 16" id="KW-0472">Membrane</keyword>
<dbReference type="InterPro" id="IPR011759">
    <property type="entry name" value="Cyt_c_oxidase_su2_TM_dom"/>
</dbReference>
<comment type="similarity">
    <text evidence="2 14">Belongs to the cytochrome c oxidase subunit 2 family.</text>
</comment>
<feature type="domain" description="Cytochrome oxidase subunit II transmembrane region profile" evidence="18">
    <location>
        <begin position="20"/>
        <end position="120"/>
    </location>
</feature>
<sequence>MNQIPTSLLTLIAGVVITLISFWVSQNHHLLPVQASEQAPWVDDFFSVMVGIGTALFIVVQGTILFFTLKYHKPDGDETDGVPIEGNFALEILWTAIPSIIVIGLGVYSVDVYEHMGGISAGSAMAHVHSAATHAHHDTMGTAIAAPMIADASDETSSSTDSSTTSSTTRIPAYGLTENHEGGLNVNVTAMQYAWLFDYPTEGVMPGELHVPIGQKVVLNMKAQDVIHSFWVPQFRIKQDVIPGEQTQLQFVATKLGEFPIVCTELCGAYHGGMRSTVVVQTREDYEKWVEETKIAQVSETNRAVATLSDSEFLAPYAKDLGITAEHLAHLHP</sequence>
<dbReference type="PROSITE" id="PS50999">
    <property type="entry name" value="COX2_TM"/>
    <property type="match status" value="1"/>
</dbReference>
<dbReference type="GO" id="GO:0004129">
    <property type="term" value="F:cytochrome-c oxidase activity"/>
    <property type="evidence" value="ECO:0007669"/>
    <property type="project" value="UniProtKB-EC"/>
</dbReference>
<feature type="transmembrane region" description="Helical" evidence="16">
    <location>
        <begin position="45"/>
        <end position="67"/>
    </location>
</feature>
<dbReference type="SUPFAM" id="SSF49503">
    <property type="entry name" value="Cupredoxins"/>
    <property type="match status" value="1"/>
</dbReference>
<keyword evidence="7" id="KW-1278">Translocase</keyword>
<dbReference type="Pfam" id="PF00116">
    <property type="entry name" value="COX2"/>
    <property type="match status" value="1"/>
</dbReference>
<evidence type="ECO:0000256" key="4">
    <source>
        <dbReference type="ARBA" id="ARBA00022660"/>
    </source>
</evidence>
<comment type="cofactor">
    <cofactor evidence="15">
        <name>Cu cation</name>
        <dbReference type="ChEBI" id="CHEBI:23378"/>
    </cofactor>
    <text evidence="15">Binds a copper A center.</text>
</comment>
<keyword evidence="6 15" id="KW-0479">Metal-binding</keyword>
<accession>A0A024F9Y9</accession>
<evidence type="ECO:0000256" key="15">
    <source>
        <dbReference type="RuleBase" id="RU004024"/>
    </source>
</evidence>
<dbReference type="PANTHER" id="PTHR22888">
    <property type="entry name" value="CYTOCHROME C OXIDASE, SUBUNIT II"/>
    <property type="match status" value="1"/>
</dbReference>
<evidence type="ECO:0000256" key="11">
    <source>
        <dbReference type="ARBA" id="ARBA00023136"/>
    </source>
</evidence>
<dbReference type="InterPro" id="IPR045187">
    <property type="entry name" value="CcO_II"/>
</dbReference>
<dbReference type="PROSITE" id="PS50857">
    <property type="entry name" value="COX2_CUA"/>
    <property type="match status" value="1"/>
</dbReference>
<dbReference type="Gene3D" id="1.10.287.90">
    <property type="match status" value="1"/>
</dbReference>
<feature type="domain" description="Cytochrome oxidase subunit II copper A binding" evidence="17">
    <location>
        <begin position="181"/>
        <end position="292"/>
    </location>
</feature>
<dbReference type="SUPFAM" id="SSF81464">
    <property type="entry name" value="Cytochrome c oxidase subunit II-like, transmembrane region"/>
    <property type="match status" value="1"/>
</dbReference>
<evidence type="ECO:0000256" key="9">
    <source>
        <dbReference type="ARBA" id="ARBA00022989"/>
    </source>
</evidence>
<keyword evidence="5 14" id="KW-0812">Transmembrane</keyword>
<dbReference type="CDD" id="cd13919">
    <property type="entry name" value="CuRO_HCO_II_like_5"/>
    <property type="match status" value="1"/>
</dbReference>
<feature type="transmembrane region" description="Helical" evidence="16">
    <location>
        <begin position="88"/>
        <end position="110"/>
    </location>
</feature>
<dbReference type="InterPro" id="IPR036257">
    <property type="entry name" value="Cyt_c_oxidase_su2_TM_sf"/>
</dbReference>
<dbReference type="InterPro" id="IPR001505">
    <property type="entry name" value="Copper_CuA"/>
</dbReference>
<dbReference type="GO" id="GO:0005886">
    <property type="term" value="C:plasma membrane"/>
    <property type="evidence" value="ECO:0007669"/>
    <property type="project" value="UniProtKB-SubCell"/>
</dbReference>
<feature type="transmembrane region" description="Helical" evidence="16">
    <location>
        <begin position="7"/>
        <end position="25"/>
    </location>
</feature>
<proteinExistence type="inferred from homology"/>
<evidence type="ECO:0000256" key="7">
    <source>
        <dbReference type="ARBA" id="ARBA00022967"/>
    </source>
</evidence>
<reference evidence="19" key="1">
    <citation type="journal article" date="2014" name="Proc. Natl. Acad. Sci. U.S.A.">
        <title>Transcriptional regulators ChlR and CnfR are essential for diazotrophic growth in nonheterocystous cyanobacteria.</title>
        <authorList>
            <person name="Tsujimoto R."/>
            <person name="Kamiya N."/>
            <person name="Fujita Y."/>
        </authorList>
    </citation>
    <scope>NUCLEOTIDE SEQUENCE</scope>
    <source>
        <strain evidence="19">Dg5</strain>
    </source>
</reference>
<evidence type="ECO:0000256" key="10">
    <source>
        <dbReference type="ARBA" id="ARBA00023008"/>
    </source>
</evidence>
<keyword evidence="9 16" id="KW-1133">Transmembrane helix</keyword>
<evidence type="ECO:0000256" key="6">
    <source>
        <dbReference type="ARBA" id="ARBA00022723"/>
    </source>
</evidence>
<dbReference type="AlphaFoldDB" id="A0A024F9Y9"/>
<evidence type="ECO:0000256" key="12">
    <source>
        <dbReference type="ARBA" id="ARBA00024688"/>
    </source>
</evidence>
<evidence type="ECO:0000256" key="8">
    <source>
        <dbReference type="ARBA" id="ARBA00022982"/>
    </source>
</evidence>
<dbReference type="PROSITE" id="PS00078">
    <property type="entry name" value="COX2"/>
    <property type="match status" value="1"/>
</dbReference>